<dbReference type="Gene3D" id="3.30.559.30">
    <property type="entry name" value="Nonribosomal peptide synthetase, condensation domain"/>
    <property type="match status" value="1"/>
</dbReference>
<dbReference type="PIRSF" id="PIRSF001617">
    <property type="entry name" value="Alpha-AR"/>
    <property type="match status" value="1"/>
</dbReference>
<evidence type="ECO:0000256" key="3">
    <source>
        <dbReference type="ARBA" id="ARBA00022598"/>
    </source>
</evidence>
<dbReference type="InterPro" id="IPR025110">
    <property type="entry name" value="AMP-bd_C"/>
</dbReference>
<dbReference type="EMBL" id="VIFM01000135">
    <property type="protein sequence ID" value="TQF12532.1"/>
    <property type="molecule type" value="Genomic_DNA"/>
</dbReference>
<dbReference type="Gene3D" id="2.30.38.10">
    <property type="entry name" value="Luciferase, Domain 3"/>
    <property type="match status" value="1"/>
</dbReference>
<dbReference type="SUPFAM" id="SSF56801">
    <property type="entry name" value="Acetyl-CoA synthetase-like"/>
    <property type="match status" value="1"/>
</dbReference>
<dbReference type="FunFam" id="3.40.50.12780:FF:000012">
    <property type="entry name" value="Non-ribosomal peptide synthetase"/>
    <property type="match status" value="1"/>
</dbReference>
<dbReference type="GO" id="GO:0016874">
    <property type="term" value="F:ligase activity"/>
    <property type="evidence" value="ECO:0007669"/>
    <property type="project" value="UniProtKB-KW"/>
</dbReference>
<dbReference type="InterPro" id="IPR020845">
    <property type="entry name" value="AMP-binding_CS"/>
</dbReference>
<dbReference type="InterPro" id="IPR036736">
    <property type="entry name" value="ACP-like_sf"/>
</dbReference>
<dbReference type="InterPro" id="IPR036291">
    <property type="entry name" value="NAD(P)-bd_dom_sf"/>
</dbReference>
<dbReference type="Proteomes" id="UP000315369">
    <property type="component" value="Unassembled WGS sequence"/>
</dbReference>
<evidence type="ECO:0000256" key="1">
    <source>
        <dbReference type="ARBA" id="ARBA00022450"/>
    </source>
</evidence>
<dbReference type="InterPro" id="IPR001242">
    <property type="entry name" value="Condensation_dom"/>
</dbReference>
<sequence>MPSQNDSVRRPLEDRRAALTRWLRERGADPANLTPTQRRLWMLLQLDGTLPAQVLTARELRGALELAPLQQAIAEVGRRHDLLRSTFKDVGGTPLRLVHPIAALSLRVTDVTDADAAERLSDIAREMLARRADVASAPLLDLRLVRLAADSHVLFATGHELVVATSSLESFVQEFLATYAALHRGEPLVEGAVPSHAEHATREHAWLASPEGTAAVEHWRRRLADVPVLQLPTDRPRPAVKTHRSASVHQRLPREFLGQLSALATRTDEELGTVLLTGLQTLLARYSLQVDVTVGVRDEPPGSAESEPPGPGRGPLVVRVGLGGDPSFEDALRRTGRALREARKFGRVPFATLVEALQPPRDLSRTPFFQTLFQFRDAREALDLVPGLRVTPHVPRVGTTPVDLTLAATATQEGLHLRVDYNTDLFDASTARRMLDHLRTLLDGALTTPTSTLSALRLLPAEEWGQVLHGWNETAHAAPSEKCLHELVEAQAARTPGAWAVTGPGGERTYAMLDEQANQLAHHLRGLGLAREDRVALCLERSVEMVVAMLAVLKAGGAYVPLDPEYPTERLTHLLTDSGARVLITQRSLTARLGTSPAKRLLVDEDWPAIAANPRSALPRTTTPAHLAYLIYTSGSTGTPKAVMLTHRGIVNNLTWRQATWPLNPEDRVLQNHSFSFDPSVWATFWPLLVGARTVVTAAGQATDSRSLVELMRSQGITVYGAVPSLNSVLMEEPDIGRCTRLRYVLSGAEALTGSLQRSIFSRVSATVANLYGPTETTIDATSWTCPRVDEPEAAPIGRPIGNTRTYVVDAHLQPVPVGVPGEICIGGAGLARGYHGRPGLTAERFVPDPFSSETGARLYRTGDLGRYRADGAIMFLGRVDDQVKVSGYRVELGEVEAALGQHPDVREVVVVAHASGPDMKRLVAYIVPAENAAPQARALSTYLEGHLPTYMVPTLFVIVSELPRTANGKVNRQALPAPQVERAEPLADSAMPRSPLEEEIAAAFGNVLGTTSVGIHDDFFGVGGTSLMLAKLASRLLNRFEIAIPVHQFFKVPTVAGVANVVETFQREGLEAVLMNQHATRLDTDATLPPDISPEGLPEADFLDPSAVLLTGATGYLGAFLLEQLLKCTRATVYCLVRADTPAQAMKRVRTTMEQYLVWDEAHAARIRPLVGDLAKPRLGLDEAEWDAMAGKLDAIYHNGALVNFVYPYSALRGPNVQGTQEVLRLACLRRLKAVHYVSTIDVLLATHMPRPFLEDDSPLHSPVEVPGGYTGSKWVAEKVVDIARQRGIPVGIYRPGLILSHEETGATQTNDYLLVAFRGYVPMGILPEYPRIFDTIPVDYAAKAIVHISLKREAFGRFFHLFNPAPVSLHQFCEWIRSYGYEFDIVPFDEARRRALEVDTSHPLYPLVPLIRDAEAEPTPALDPSVIGELQPEMECANALEVLAGSGIRCPPMTEALAHRCIQYLVDVGFLPPPEALRTARSRQVAGT</sequence>
<reference evidence="5 6" key="1">
    <citation type="submission" date="2019-06" db="EMBL/GenBank/DDBJ databases">
        <authorList>
            <person name="Livingstone P."/>
            <person name="Whitworth D."/>
        </authorList>
    </citation>
    <scope>NUCLEOTIDE SEQUENCE [LARGE SCALE GENOMIC DNA]</scope>
    <source>
        <strain evidence="5 6">AM401</strain>
    </source>
</reference>
<dbReference type="Pfam" id="PF00668">
    <property type="entry name" value="Condensation"/>
    <property type="match status" value="1"/>
</dbReference>
<dbReference type="SUPFAM" id="SSF47336">
    <property type="entry name" value="ACP-like"/>
    <property type="match status" value="1"/>
</dbReference>
<dbReference type="GO" id="GO:0044550">
    <property type="term" value="P:secondary metabolite biosynthetic process"/>
    <property type="evidence" value="ECO:0007669"/>
    <property type="project" value="UniProtKB-ARBA"/>
</dbReference>
<dbReference type="Gene3D" id="3.40.50.980">
    <property type="match status" value="2"/>
</dbReference>
<dbReference type="InterPro" id="IPR009081">
    <property type="entry name" value="PP-bd_ACP"/>
</dbReference>
<dbReference type="FunFam" id="2.30.38.10:FF:000001">
    <property type="entry name" value="Non-ribosomal peptide synthetase PvdI"/>
    <property type="match status" value="1"/>
</dbReference>
<evidence type="ECO:0000313" key="5">
    <source>
        <dbReference type="EMBL" id="TQF12532.1"/>
    </source>
</evidence>
<dbReference type="RefSeq" id="WP_141645738.1">
    <property type="nucleotide sequence ID" value="NZ_VIFM01000135.1"/>
</dbReference>
<keyword evidence="6" id="KW-1185">Reference proteome</keyword>
<evidence type="ECO:0000259" key="4">
    <source>
        <dbReference type="PROSITE" id="PS50075"/>
    </source>
</evidence>
<dbReference type="CDD" id="cd05930">
    <property type="entry name" value="A_NRPS"/>
    <property type="match status" value="1"/>
</dbReference>
<comment type="caution">
    <text evidence="5">The sequence shown here is derived from an EMBL/GenBank/DDBJ whole genome shotgun (WGS) entry which is preliminary data.</text>
</comment>
<gene>
    <name evidence="5" type="ORF">FJV41_28575</name>
</gene>
<dbReference type="PANTHER" id="PTHR44845">
    <property type="entry name" value="CARRIER DOMAIN-CONTAINING PROTEIN"/>
    <property type="match status" value="1"/>
</dbReference>
<dbReference type="GO" id="GO:0043041">
    <property type="term" value="P:amino acid activation for nonribosomal peptide biosynthetic process"/>
    <property type="evidence" value="ECO:0007669"/>
    <property type="project" value="UniProtKB-ARBA"/>
</dbReference>
<dbReference type="Gene3D" id="1.10.1200.10">
    <property type="entry name" value="ACP-like"/>
    <property type="match status" value="1"/>
</dbReference>
<dbReference type="PROSITE" id="PS00455">
    <property type="entry name" value="AMP_BINDING"/>
    <property type="match status" value="1"/>
</dbReference>
<dbReference type="Pfam" id="PF00550">
    <property type="entry name" value="PP-binding"/>
    <property type="match status" value="1"/>
</dbReference>
<dbReference type="CDD" id="cd05235">
    <property type="entry name" value="SDR_e1"/>
    <property type="match status" value="1"/>
</dbReference>
<dbReference type="FunFam" id="3.30.300.30:FF:000010">
    <property type="entry name" value="Enterobactin synthetase component F"/>
    <property type="match status" value="1"/>
</dbReference>
<protein>
    <submittedName>
        <fullName evidence="5">Amino acid adenylation domain-containing protein</fullName>
    </submittedName>
</protein>
<dbReference type="InterPro" id="IPR045851">
    <property type="entry name" value="AMP-bd_C_sf"/>
</dbReference>
<dbReference type="Gene3D" id="3.30.559.10">
    <property type="entry name" value="Chloramphenicol acetyltransferase-like domain"/>
    <property type="match status" value="1"/>
</dbReference>
<dbReference type="InterPro" id="IPR010071">
    <property type="entry name" value="AA_adenyl_dom"/>
</dbReference>
<dbReference type="InterPro" id="IPR013120">
    <property type="entry name" value="FAR_NAD-bd"/>
</dbReference>
<dbReference type="PANTHER" id="PTHR44845:SF6">
    <property type="entry name" value="BETA-ALANINE-ACTIVATING ENZYME"/>
    <property type="match status" value="1"/>
</dbReference>
<dbReference type="InterPro" id="IPR023213">
    <property type="entry name" value="CAT-like_dom_sf"/>
</dbReference>
<dbReference type="PROSITE" id="PS50075">
    <property type="entry name" value="CARRIER"/>
    <property type="match status" value="1"/>
</dbReference>
<evidence type="ECO:0000313" key="6">
    <source>
        <dbReference type="Proteomes" id="UP000315369"/>
    </source>
</evidence>
<evidence type="ECO:0000256" key="2">
    <source>
        <dbReference type="ARBA" id="ARBA00022553"/>
    </source>
</evidence>
<dbReference type="Gene3D" id="3.40.50.720">
    <property type="entry name" value="NAD(P)-binding Rossmann-like Domain"/>
    <property type="match status" value="1"/>
</dbReference>
<dbReference type="Pfam" id="PF00501">
    <property type="entry name" value="AMP-binding"/>
    <property type="match status" value="1"/>
</dbReference>
<dbReference type="SUPFAM" id="SSF51735">
    <property type="entry name" value="NAD(P)-binding Rossmann-fold domains"/>
    <property type="match status" value="1"/>
</dbReference>
<dbReference type="SUPFAM" id="SSF52777">
    <property type="entry name" value="CoA-dependent acyltransferases"/>
    <property type="match status" value="2"/>
</dbReference>
<dbReference type="Pfam" id="PF07993">
    <property type="entry name" value="NAD_binding_4"/>
    <property type="match status" value="1"/>
</dbReference>
<keyword evidence="2" id="KW-0597">Phosphoprotein</keyword>
<name>A0A540WU52_9BACT</name>
<keyword evidence="1" id="KW-0596">Phosphopantetheine</keyword>
<dbReference type="OrthoDB" id="9757540at2"/>
<dbReference type="FunFam" id="3.40.50.980:FF:000001">
    <property type="entry name" value="Non-ribosomal peptide synthetase"/>
    <property type="match status" value="1"/>
</dbReference>
<dbReference type="InterPro" id="IPR000873">
    <property type="entry name" value="AMP-dep_synth/lig_dom"/>
</dbReference>
<dbReference type="Pfam" id="PF13193">
    <property type="entry name" value="AMP-binding_C"/>
    <property type="match status" value="1"/>
</dbReference>
<dbReference type="NCBIfam" id="TIGR01746">
    <property type="entry name" value="Thioester-redct"/>
    <property type="match status" value="1"/>
</dbReference>
<proteinExistence type="predicted"/>
<accession>A0A540WU52</accession>
<organism evidence="5 6">
    <name type="scientific">Myxococcus llanfairpwllgwyngyllgogerychwyrndrobwllllantysiliogogogochensis</name>
    <dbReference type="NCBI Taxonomy" id="2590453"/>
    <lineage>
        <taxon>Bacteria</taxon>
        <taxon>Pseudomonadati</taxon>
        <taxon>Myxococcota</taxon>
        <taxon>Myxococcia</taxon>
        <taxon>Myxococcales</taxon>
        <taxon>Cystobacterineae</taxon>
        <taxon>Myxococcaceae</taxon>
        <taxon>Myxococcus</taxon>
    </lineage>
</organism>
<feature type="domain" description="Carrier" evidence="4">
    <location>
        <begin position="992"/>
        <end position="1067"/>
    </location>
</feature>
<dbReference type="NCBIfam" id="TIGR01733">
    <property type="entry name" value="AA-adenyl-dom"/>
    <property type="match status" value="1"/>
</dbReference>
<dbReference type="InterPro" id="IPR010080">
    <property type="entry name" value="Thioester_reductase-like_dom"/>
</dbReference>
<dbReference type="Gene3D" id="3.30.300.30">
    <property type="match status" value="1"/>
</dbReference>
<keyword evidence="3" id="KW-0436">Ligase</keyword>
<dbReference type="CDD" id="cd19531">
    <property type="entry name" value="LCL_NRPS-like"/>
    <property type="match status" value="1"/>
</dbReference>